<proteinExistence type="predicted"/>
<gene>
    <name evidence="5" type="ORF">BCY88_20555</name>
</gene>
<dbReference type="InterPro" id="IPR035418">
    <property type="entry name" value="AraC-bd_2"/>
</dbReference>
<dbReference type="Proteomes" id="UP000283709">
    <property type="component" value="Unassembled WGS sequence"/>
</dbReference>
<dbReference type="InterPro" id="IPR018060">
    <property type="entry name" value="HTH_AraC"/>
</dbReference>
<dbReference type="InterPro" id="IPR009057">
    <property type="entry name" value="Homeodomain-like_sf"/>
</dbReference>
<evidence type="ECO:0000256" key="3">
    <source>
        <dbReference type="ARBA" id="ARBA00023163"/>
    </source>
</evidence>
<keyword evidence="3" id="KW-0804">Transcription</keyword>
<dbReference type="Pfam" id="PF12833">
    <property type="entry name" value="HTH_18"/>
    <property type="match status" value="1"/>
</dbReference>
<evidence type="ECO:0000313" key="6">
    <source>
        <dbReference type="Proteomes" id="UP000283709"/>
    </source>
</evidence>
<dbReference type="PANTHER" id="PTHR46796:SF6">
    <property type="entry name" value="ARAC SUBFAMILY"/>
    <property type="match status" value="1"/>
</dbReference>
<dbReference type="GO" id="GO:0043565">
    <property type="term" value="F:sequence-specific DNA binding"/>
    <property type="evidence" value="ECO:0007669"/>
    <property type="project" value="InterPro"/>
</dbReference>
<evidence type="ECO:0000256" key="1">
    <source>
        <dbReference type="ARBA" id="ARBA00023015"/>
    </source>
</evidence>
<comment type="caution">
    <text evidence="5">The sequence shown here is derived from an EMBL/GenBank/DDBJ whole genome shotgun (WGS) entry which is preliminary data.</text>
</comment>
<dbReference type="PROSITE" id="PS01124">
    <property type="entry name" value="HTH_ARAC_FAMILY_2"/>
    <property type="match status" value="1"/>
</dbReference>
<feature type="domain" description="HTH araC/xylS-type" evidence="4">
    <location>
        <begin position="225"/>
        <end position="326"/>
    </location>
</feature>
<dbReference type="InterPro" id="IPR050204">
    <property type="entry name" value="AraC_XylS_family_regulators"/>
</dbReference>
<keyword evidence="1" id="KW-0805">Transcription regulation</keyword>
<dbReference type="AlphaFoldDB" id="A0A3R7E970"/>
<evidence type="ECO:0000259" key="4">
    <source>
        <dbReference type="PROSITE" id="PS01124"/>
    </source>
</evidence>
<dbReference type="SMART" id="SM00342">
    <property type="entry name" value="HTH_ARAC"/>
    <property type="match status" value="1"/>
</dbReference>
<dbReference type="Pfam" id="PF14525">
    <property type="entry name" value="AraC_binding_2"/>
    <property type="match status" value="1"/>
</dbReference>
<keyword evidence="2" id="KW-0238">DNA-binding</keyword>
<dbReference type="GO" id="GO:0003700">
    <property type="term" value="F:DNA-binding transcription factor activity"/>
    <property type="evidence" value="ECO:0007669"/>
    <property type="project" value="InterPro"/>
</dbReference>
<accession>A0A3R7E970</accession>
<protein>
    <recommendedName>
        <fullName evidence="4">HTH araC/xylS-type domain-containing protein</fullName>
    </recommendedName>
</protein>
<dbReference type="Gene3D" id="1.10.10.60">
    <property type="entry name" value="Homeodomain-like"/>
    <property type="match status" value="1"/>
</dbReference>
<organism evidence="5 6">
    <name type="scientific">Paraburkholderia fungorum</name>
    <dbReference type="NCBI Taxonomy" id="134537"/>
    <lineage>
        <taxon>Bacteria</taxon>
        <taxon>Pseudomonadati</taxon>
        <taxon>Pseudomonadota</taxon>
        <taxon>Betaproteobacteria</taxon>
        <taxon>Burkholderiales</taxon>
        <taxon>Burkholderiaceae</taxon>
        <taxon>Paraburkholderia</taxon>
    </lineage>
</organism>
<evidence type="ECO:0000256" key="2">
    <source>
        <dbReference type="ARBA" id="ARBA00023125"/>
    </source>
</evidence>
<dbReference type="EMBL" id="MCAS01000007">
    <property type="protein sequence ID" value="RKF48571.1"/>
    <property type="molecule type" value="Genomic_DNA"/>
</dbReference>
<dbReference type="PANTHER" id="PTHR46796">
    <property type="entry name" value="HTH-TYPE TRANSCRIPTIONAL ACTIVATOR RHAS-RELATED"/>
    <property type="match status" value="1"/>
</dbReference>
<evidence type="ECO:0000313" key="5">
    <source>
        <dbReference type="EMBL" id="RKF48571.1"/>
    </source>
</evidence>
<sequence length="341" mass="37801">MHSVSNLDLPYAPTFRDIHPVGPQEWKRSLDDIVMPGDLLFPDTDEAGQVRACRLTGGGVLATVRLGHQEVRHDARHAAAFPDDDVIVLVALSGSGSISQKGKTLNFRAGDITYRRARLPSHARLEETTTLVMIRLPLTRFFGHAISRHASFEPHCADAQSAPVRLIHHFIDTVLPEFPHMSADAVTAAEQAFVSLLCAAYLNAADQHARTSARVPASCNALRWSHLSAYLMANIRDPELDVTACATALGVSRRYIHRMFESTGTPYRTFVLQHRLECCRSDLLNPMCAALSIEQIGWRNGFKDAAHFSRRFHTRYGLSPREFRKLGGVRSAVQAAESART</sequence>
<dbReference type="OrthoDB" id="9178898at2"/>
<name>A0A3R7E970_9BURK</name>
<dbReference type="RefSeq" id="WP_120343831.1">
    <property type="nucleotide sequence ID" value="NZ_MCAS01000007.1"/>
</dbReference>
<dbReference type="SUPFAM" id="SSF46689">
    <property type="entry name" value="Homeodomain-like"/>
    <property type="match status" value="1"/>
</dbReference>
<reference evidence="5 6" key="1">
    <citation type="submission" date="2016-07" db="EMBL/GenBank/DDBJ databases">
        <title>Genome analysis of Burkholderia fungorum ES3-20.</title>
        <authorList>
            <person name="Xu D."/>
            <person name="Yao R."/>
            <person name="Zheng S."/>
        </authorList>
    </citation>
    <scope>NUCLEOTIDE SEQUENCE [LARGE SCALE GENOMIC DNA]</scope>
    <source>
        <strain evidence="5 6">ES3-20</strain>
    </source>
</reference>